<keyword evidence="10 14" id="KW-0408">Iron</keyword>
<evidence type="ECO:0000256" key="7">
    <source>
        <dbReference type="ARBA" id="ARBA00022723"/>
    </source>
</evidence>
<feature type="binding site" evidence="15">
    <location>
        <position position="535"/>
    </location>
    <ligand>
        <name>[4Fe-4S] cluster</name>
        <dbReference type="ChEBI" id="CHEBI:49883"/>
        <label>1</label>
    </ligand>
</feature>
<dbReference type="InterPro" id="IPR017896">
    <property type="entry name" value="4Fe4S_Fe-S-bd"/>
</dbReference>
<dbReference type="RefSeq" id="WP_066350739.1">
    <property type="nucleotide sequence ID" value="NZ_LOED01000001.1"/>
</dbReference>
<evidence type="ECO:0000256" key="6">
    <source>
        <dbReference type="ARBA" id="ARBA00022485"/>
    </source>
</evidence>
<dbReference type="OrthoDB" id="9804603at2"/>
<feature type="binding site" evidence="15">
    <location>
        <position position="541"/>
    </location>
    <ligand>
        <name>[4Fe-4S] cluster</name>
        <dbReference type="ChEBI" id="CHEBI:49883"/>
        <label>1</label>
    </ligand>
</feature>
<dbReference type="InParanoid" id="A0A140LDY7"/>
<accession>A0A140LDY7</accession>
<evidence type="ECO:0000256" key="4">
    <source>
        <dbReference type="ARBA" id="ARBA00017710"/>
    </source>
</evidence>
<dbReference type="InterPro" id="IPR017721">
    <property type="entry name" value="IorA"/>
</dbReference>
<keyword evidence="17" id="KW-0808">Transferase</keyword>
<evidence type="ECO:0000256" key="8">
    <source>
        <dbReference type="ARBA" id="ARBA00022982"/>
    </source>
</evidence>
<dbReference type="Pfam" id="PF00037">
    <property type="entry name" value="Fer4"/>
    <property type="match status" value="1"/>
</dbReference>
<dbReference type="GO" id="GO:0051539">
    <property type="term" value="F:4 iron, 4 sulfur cluster binding"/>
    <property type="evidence" value="ECO:0007669"/>
    <property type="project" value="UniProtKB-UniRule"/>
</dbReference>
<evidence type="ECO:0000256" key="1">
    <source>
        <dbReference type="ARBA" id="ARBA00002995"/>
    </source>
</evidence>
<evidence type="ECO:0000313" key="18">
    <source>
        <dbReference type="Proteomes" id="UP000070427"/>
    </source>
</evidence>
<dbReference type="AlphaFoldDB" id="A0A140LDY7"/>
<dbReference type="CDD" id="cd07034">
    <property type="entry name" value="TPP_PYR_PFOR_IOR-alpha_like"/>
    <property type="match status" value="1"/>
</dbReference>
<reference evidence="17 18" key="1">
    <citation type="submission" date="2015-12" db="EMBL/GenBank/DDBJ databases">
        <title>Draft genome sequnece of Fervidicola ferrireducens strain Y170.</title>
        <authorList>
            <person name="Patel B.K."/>
        </authorList>
    </citation>
    <scope>NUCLEOTIDE SEQUENCE [LARGE SCALE GENOMIC DNA]</scope>
    <source>
        <strain evidence="17 18">Y170</strain>
    </source>
</reference>
<evidence type="ECO:0000313" key="17">
    <source>
        <dbReference type="EMBL" id="KXG78762.1"/>
    </source>
</evidence>
<dbReference type="Gene3D" id="3.30.70.20">
    <property type="match status" value="1"/>
</dbReference>
<dbReference type="PIRSF" id="PIRSF006439">
    <property type="entry name" value="Indolepyruvate_ferr_oxidored"/>
    <property type="match status" value="1"/>
</dbReference>
<dbReference type="Pfam" id="PF01855">
    <property type="entry name" value="POR_N"/>
    <property type="match status" value="1"/>
</dbReference>
<dbReference type="NCBIfam" id="TIGR03336">
    <property type="entry name" value="IOR_alpha"/>
    <property type="match status" value="1"/>
</dbReference>
<dbReference type="FunFam" id="3.40.50.970:FF:000039">
    <property type="entry name" value="Indolepyruvate oxidoreductase subunit IorA"/>
    <property type="match status" value="1"/>
</dbReference>
<evidence type="ECO:0000256" key="12">
    <source>
        <dbReference type="ARBA" id="ARBA00030514"/>
    </source>
</evidence>
<dbReference type="InterPro" id="IPR002880">
    <property type="entry name" value="Pyrv_Fd/Flavodoxin_OxRdtase_N"/>
</dbReference>
<gene>
    <name evidence="17" type="primary">dxs_1</name>
    <name evidence="17" type="ORF">AN618_01000</name>
</gene>
<evidence type="ECO:0000256" key="2">
    <source>
        <dbReference type="ARBA" id="ARBA00011238"/>
    </source>
</evidence>
<evidence type="ECO:0000256" key="14">
    <source>
        <dbReference type="PIRNR" id="PIRNR006439"/>
    </source>
</evidence>
<dbReference type="GO" id="GO:0030976">
    <property type="term" value="F:thiamine pyrophosphate binding"/>
    <property type="evidence" value="ECO:0007669"/>
    <property type="project" value="InterPro"/>
</dbReference>
<dbReference type="Proteomes" id="UP000070427">
    <property type="component" value="Unassembled WGS sequence"/>
</dbReference>
<evidence type="ECO:0000256" key="11">
    <source>
        <dbReference type="ARBA" id="ARBA00023014"/>
    </source>
</evidence>
<evidence type="ECO:0000256" key="9">
    <source>
        <dbReference type="ARBA" id="ARBA00023002"/>
    </source>
</evidence>
<dbReference type="PATRIC" id="fig|520764.3.peg.106"/>
<feature type="binding site" evidence="15">
    <location>
        <position position="566"/>
    </location>
    <ligand>
        <name>[4Fe-4S] cluster</name>
        <dbReference type="ChEBI" id="CHEBI:49883"/>
        <label>2</label>
    </ligand>
</feature>
<dbReference type="InterPro" id="IPR017900">
    <property type="entry name" value="4Fe4S_Fe_S_CS"/>
</dbReference>
<keyword evidence="5 14" id="KW-0813">Transport</keyword>
<dbReference type="PANTHER" id="PTHR43710:SF5">
    <property type="entry name" value="INDOLEPYRUVATE FERREDOXIN OXIDOREDUCTASE ALPHA SUBUNIT"/>
    <property type="match status" value="1"/>
</dbReference>
<sequence>MKKAFLTGNEAIARGAYEYAVSFASAYPGTPSTEILENISKYPEIYAEWAPNEKVALEAAAGASMAGARAIVSMKHVGLNVAADPLFTLAYTGVNGGLVIVTADDPGMHSSQNEQDNRNFAPFAKIPMLEPSDSQEAKDLIGEALKISEMFDTPILFRTTTRVSHSRSVVQLGERKSLEMKPYSKNPEKFAMIPGFARKRRLNLKDRLAALEDYSEQFPYNRIELGKNYEVGIITSGISYQYVKEVFGDEVSVLKLTMTFPLPKKLIAAFAEKVKEIYVVEELDPYLENQIKAMGFKVKGKEVIPEIGELSPEILREKLKGEKPGITFKPYAQLPSRPPVLCPGCPHRGVFYVLKKMKAVVTSDIGCYSLGVLPPLESIDSILCMGASISMGHGFKKAFEANGKNATVITVIGDSTFLHSGITSLMDAVYNRSNTINIIVDNSITAMTGHQHHPGTGYNAKEEPAPAVSLEAIYRALGVENVVVVDSYDLKAVENAVKDAMKYKDGPSVIIARRACALLKGKGPKGLYAVNEEKCRKCKICLRLGCPAIQVKGDGVFINPLSCVGCAVCVQVCPFGAIEKAGDE</sequence>
<dbReference type="GO" id="GO:0016740">
    <property type="term" value="F:transferase activity"/>
    <property type="evidence" value="ECO:0007669"/>
    <property type="project" value="UniProtKB-KW"/>
</dbReference>
<evidence type="ECO:0000256" key="3">
    <source>
        <dbReference type="ARBA" id="ARBA00012812"/>
    </source>
</evidence>
<organism evidence="17 18">
    <name type="scientific">Fervidicola ferrireducens</name>
    <dbReference type="NCBI Taxonomy" id="520764"/>
    <lineage>
        <taxon>Bacteria</taxon>
        <taxon>Bacillati</taxon>
        <taxon>Bacillota</taxon>
        <taxon>Clostridia</taxon>
        <taxon>Thermosediminibacterales</taxon>
        <taxon>Thermosediminibacteraceae</taxon>
        <taxon>Fervidicola</taxon>
    </lineage>
</organism>
<evidence type="ECO:0000256" key="15">
    <source>
        <dbReference type="PIRSR" id="PIRSR006439-50"/>
    </source>
</evidence>
<dbReference type="InterPro" id="IPR011766">
    <property type="entry name" value="TPP_enzyme_TPP-bd"/>
</dbReference>
<dbReference type="PROSITE" id="PS51379">
    <property type="entry name" value="4FE4S_FER_2"/>
    <property type="match status" value="2"/>
</dbReference>
<comment type="function">
    <text evidence="1 14">Catalyzes the ferredoxin-dependent oxidative decarboxylation of arylpyruvates.</text>
</comment>
<keyword evidence="8 14" id="KW-0249">Electron transport</keyword>
<dbReference type="Gene3D" id="3.40.50.970">
    <property type="match status" value="2"/>
</dbReference>
<keyword evidence="18" id="KW-1185">Reference proteome</keyword>
<dbReference type="PANTHER" id="PTHR43710">
    <property type="entry name" value="2-HYDROXYACYL-COA LYASE"/>
    <property type="match status" value="1"/>
</dbReference>
<proteinExistence type="predicted"/>
<comment type="subunit">
    <text evidence="2">Heterodimer of the IorA and IorB subunits.</text>
</comment>
<dbReference type="InterPro" id="IPR029061">
    <property type="entry name" value="THDP-binding"/>
</dbReference>
<evidence type="ECO:0000256" key="10">
    <source>
        <dbReference type="ARBA" id="ARBA00023004"/>
    </source>
</evidence>
<evidence type="ECO:0000259" key="16">
    <source>
        <dbReference type="PROSITE" id="PS51379"/>
    </source>
</evidence>
<comment type="caution">
    <text evidence="17">The sequence shown here is derived from an EMBL/GenBank/DDBJ whole genome shotgun (WGS) entry which is preliminary data.</text>
</comment>
<dbReference type="EMBL" id="LOED01000001">
    <property type="protein sequence ID" value="KXG78762.1"/>
    <property type="molecule type" value="Genomic_DNA"/>
</dbReference>
<feature type="binding site" evidence="15">
    <location>
        <position position="546"/>
    </location>
    <ligand>
        <name>[4Fe-4S] cluster</name>
        <dbReference type="ChEBI" id="CHEBI:49883"/>
        <label>2</label>
    </ligand>
</feature>
<dbReference type="SUPFAM" id="SSF52922">
    <property type="entry name" value="TK C-terminal domain-like"/>
    <property type="match status" value="1"/>
</dbReference>
<comment type="catalytic activity">
    <reaction evidence="13 14">
        <text>indole-3-pyruvate + 2 oxidized [2Fe-2S]-[ferredoxin] + CoA = (indol-3-yl)acetyl-CoA + 2 reduced [2Fe-2S]-[ferredoxin] + CO2 + H(+)</text>
        <dbReference type="Rhea" id="RHEA:12645"/>
        <dbReference type="Rhea" id="RHEA-COMP:10000"/>
        <dbReference type="Rhea" id="RHEA-COMP:10001"/>
        <dbReference type="ChEBI" id="CHEBI:15378"/>
        <dbReference type="ChEBI" id="CHEBI:16526"/>
        <dbReference type="ChEBI" id="CHEBI:17640"/>
        <dbReference type="ChEBI" id="CHEBI:33737"/>
        <dbReference type="ChEBI" id="CHEBI:33738"/>
        <dbReference type="ChEBI" id="CHEBI:57271"/>
        <dbReference type="ChEBI" id="CHEBI:57287"/>
        <dbReference type="EC" id="1.2.7.8"/>
    </reaction>
</comment>
<feature type="binding site" evidence="15">
    <location>
        <position position="563"/>
    </location>
    <ligand>
        <name>[4Fe-4S] cluster</name>
        <dbReference type="ChEBI" id="CHEBI:49883"/>
        <label>2</label>
    </ligand>
</feature>
<feature type="binding site" evidence="15">
    <location>
        <position position="538"/>
    </location>
    <ligand>
        <name>[4Fe-4S] cluster</name>
        <dbReference type="ChEBI" id="CHEBI:49883"/>
        <label>1</label>
    </ligand>
</feature>
<keyword evidence="6 14" id="KW-0004">4Fe-4S</keyword>
<dbReference type="SUPFAM" id="SSF52518">
    <property type="entry name" value="Thiamin diphosphate-binding fold (THDP-binding)"/>
    <property type="match status" value="2"/>
</dbReference>
<keyword evidence="7 14" id="KW-0479">Metal-binding</keyword>
<dbReference type="GO" id="GO:0046872">
    <property type="term" value="F:metal ion binding"/>
    <property type="evidence" value="ECO:0007669"/>
    <property type="project" value="UniProtKB-UniRule"/>
</dbReference>
<dbReference type="Gene3D" id="3.40.50.920">
    <property type="match status" value="1"/>
</dbReference>
<feature type="binding site" evidence="15">
    <location>
        <position position="569"/>
    </location>
    <ligand>
        <name>[4Fe-4S] cluster</name>
        <dbReference type="ChEBI" id="CHEBI:49883"/>
        <label>2</label>
    </ligand>
</feature>
<dbReference type="PROSITE" id="PS00198">
    <property type="entry name" value="4FE4S_FER_1"/>
    <property type="match status" value="1"/>
</dbReference>
<evidence type="ECO:0000256" key="13">
    <source>
        <dbReference type="ARBA" id="ARBA00048332"/>
    </source>
</evidence>
<feature type="domain" description="4Fe-4S ferredoxin-type" evidence="16">
    <location>
        <begin position="554"/>
        <end position="583"/>
    </location>
</feature>
<keyword evidence="11 14" id="KW-0411">Iron-sulfur</keyword>
<keyword evidence="9 14" id="KW-0560">Oxidoreductase</keyword>
<dbReference type="EC" id="1.2.7.8" evidence="3 14"/>
<dbReference type="CDD" id="cd02008">
    <property type="entry name" value="TPP_IOR_alpha"/>
    <property type="match status" value="1"/>
</dbReference>
<evidence type="ECO:0000256" key="5">
    <source>
        <dbReference type="ARBA" id="ARBA00022448"/>
    </source>
</evidence>
<dbReference type="Pfam" id="PF02775">
    <property type="entry name" value="TPP_enzyme_C"/>
    <property type="match status" value="1"/>
</dbReference>
<name>A0A140LDY7_9FIRM</name>
<feature type="binding site" evidence="15">
    <location>
        <position position="573"/>
    </location>
    <ligand>
        <name>[4Fe-4S] cluster</name>
        <dbReference type="ChEBI" id="CHEBI:49883"/>
        <label>1</label>
    </ligand>
</feature>
<dbReference type="STRING" id="520764.AN618_01000"/>
<feature type="domain" description="4Fe-4S ferredoxin-type" evidence="16">
    <location>
        <begin position="526"/>
        <end position="547"/>
    </location>
</feature>
<comment type="cofactor">
    <cofactor evidence="14 15">
        <name>[4Fe-4S] cluster</name>
        <dbReference type="ChEBI" id="CHEBI:49883"/>
    </cofactor>
    <text evidence="14 15">Binds 2 [4Fe-4S] clusters. In this family the first cluster has a non-standard and varying [4Fe-4S] binding motif CX(2)CX(2)CX(4-5)CP.</text>
</comment>
<protein>
    <recommendedName>
        <fullName evidence="4 14">Indolepyruvate oxidoreductase subunit IorA</fullName>
        <shortName evidence="14">IOR</shortName>
        <ecNumber evidence="3 14">1.2.7.8</ecNumber>
    </recommendedName>
    <alternativeName>
        <fullName evidence="12 14">Indolepyruvate ferredoxin oxidoreductase subunit alpha</fullName>
    </alternativeName>
</protein>
<dbReference type="InterPro" id="IPR009014">
    <property type="entry name" value="Transketo_C/PFOR_II"/>
</dbReference>
<dbReference type="GO" id="GO:0043805">
    <property type="term" value="F:indolepyruvate ferredoxin oxidoreductase activity"/>
    <property type="evidence" value="ECO:0007669"/>
    <property type="project" value="UniProtKB-UniRule"/>
</dbReference>
<dbReference type="InterPro" id="IPR045025">
    <property type="entry name" value="HACL1-like"/>
</dbReference>